<proteinExistence type="predicted"/>
<protein>
    <submittedName>
        <fullName evidence="1">Uncharacterized protein</fullName>
    </submittedName>
</protein>
<dbReference type="RefSeq" id="WP_143784143.1">
    <property type="nucleotide sequence ID" value="NZ_CP041616.1"/>
</dbReference>
<keyword evidence="2" id="KW-1185">Reference proteome</keyword>
<sequence length="149" mass="16018">MLLGAVVLGTGWWWSHPNVYGDVGDEFGARPEALMSVYVAMVEEPDLGRVTIINAEPRVHVFGGEAQADVLLCNAARIGIVYGDDVESQCFPPGQQRDDASWDQVVLKVTPLGAGTVVVVDGIDLTYKTQFQRGSEHTGSTGAIVFPNE</sequence>
<gene>
    <name evidence="1" type="ORF">FNH13_14885</name>
</gene>
<dbReference type="KEGG" id="orz:FNH13_14885"/>
<dbReference type="AlphaFoldDB" id="A0A516GD74"/>
<dbReference type="Proteomes" id="UP000315395">
    <property type="component" value="Chromosome"/>
</dbReference>
<accession>A0A516GD74</accession>
<organism evidence="1 2">
    <name type="scientific">Ornithinimicrobium ciconiae</name>
    <dbReference type="NCBI Taxonomy" id="2594265"/>
    <lineage>
        <taxon>Bacteria</taxon>
        <taxon>Bacillati</taxon>
        <taxon>Actinomycetota</taxon>
        <taxon>Actinomycetes</taxon>
        <taxon>Micrococcales</taxon>
        <taxon>Ornithinimicrobiaceae</taxon>
        <taxon>Ornithinimicrobium</taxon>
    </lineage>
</organism>
<reference evidence="1 2" key="1">
    <citation type="submission" date="2019-07" db="EMBL/GenBank/DDBJ databases">
        <title>complete genome sequencing of Ornithinimicrobium sp. H23M54.</title>
        <authorList>
            <person name="Bae J.-W."/>
            <person name="Lee S.-Y."/>
        </authorList>
    </citation>
    <scope>NUCLEOTIDE SEQUENCE [LARGE SCALE GENOMIC DNA]</scope>
    <source>
        <strain evidence="1 2">H23M54</strain>
    </source>
</reference>
<dbReference type="EMBL" id="CP041616">
    <property type="protein sequence ID" value="QDO89457.1"/>
    <property type="molecule type" value="Genomic_DNA"/>
</dbReference>
<dbReference type="OrthoDB" id="4868834at2"/>
<evidence type="ECO:0000313" key="2">
    <source>
        <dbReference type="Proteomes" id="UP000315395"/>
    </source>
</evidence>
<evidence type="ECO:0000313" key="1">
    <source>
        <dbReference type="EMBL" id="QDO89457.1"/>
    </source>
</evidence>
<name>A0A516GD74_9MICO</name>